<keyword evidence="2" id="KW-1133">Transmembrane helix</keyword>
<evidence type="ECO:0000313" key="3">
    <source>
        <dbReference type="EMBL" id="KAL1619256.1"/>
    </source>
</evidence>
<accession>A0ABR3SF15</accession>
<dbReference type="PANTHER" id="PTHR37544">
    <property type="entry name" value="SPRAY-RELATED"/>
    <property type="match status" value="1"/>
</dbReference>
<sequence length="434" mass="48106">MNHVVTGYELGTDPDQDHENDFLDTSILSSPERVKCCANQTGSPPAGSAIGYWSSLLEQVRSTWRGAPVNISTKWIHGDALSGFHKTKNAFVPMEGSDPAGEMAEHMVFTNVPSIAALHCTPIIETAAAEVTVDRRTGEVQYYRISGKPETATEAWTDDVLVYPYSSQEYYPLVFSANTTTSYGTLFVRSLLAAAHITSISLANDISGYGAENLNDNTFTFRDRAQGLNLDYMTYAMYALADKDPTAPLNTTTMERLAQRTFSTFFQHFASSNFPMDTGGWAYQTINASLPPEIAEQRSKMLNLPEVSVSQTNRTAVVRVDTRAEMLNMNPVAVWLSVGILAWLIMTTIIIAAVQRRYLKNLDRNIECVGDVLVLIAGSEKLLQLVRERGTEGLREDRNIKTKLGWFENSRGESRWGIEIVNLEAGTDRSVEAE</sequence>
<proteinExistence type="predicted"/>
<organism evidence="3 4">
    <name type="scientific">Neofusicoccum ribis</name>
    <dbReference type="NCBI Taxonomy" id="45134"/>
    <lineage>
        <taxon>Eukaryota</taxon>
        <taxon>Fungi</taxon>
        <taxon>Dikarya</taxon>
        <taxon>Ascomycota</taxon>
        <taxon>Pezizomycotina</taxon>
        <taxon>Dothideomycetes</taxon>
        <taxon>Dothideomycetes incertae sedis</taxon>
        <taxon>Botryosphaeriales</taxon>
        <taxon>Botryosphaeriaceae</taxon>
        <taxon>Neofusicoccum</taxon>
    </lineage>
</organism>
<feature type="region of interest" description="Disordered" evidence="1">
    <location>
        <begin position="1"/>
        <end position="20"/>
    </location>
</feature>
<keyword evidence="4" id="KW-1185">Reference proteome</keyword>
<keyword evidence="2" id="KW-0812">Transmembrane</keyword>
<evidence type="ECO:0000256" key="2">
    <source>
        <dbReference type="SAM" id="Phobius"/>
    </source>
</evidence>
<feature type="transmembrane region" description="Helical" evidence="2">
    <location>
        <begin position="332"/>
        <end position="354"/>
    </location>
</feature>
<gene>
    <name evidence="3" type="ORF">SLS56_010199</name>
</gene>
<dbReference type="PANTHER" id="PTHR37544:SF3">
    <property type="entry name" value="SPRAY"/>
    <property type="match status" value="1"/>
</dbReference>
<evidence type="ECO:0000313" key="4">
    <source>
        <dbReference type="Proteomes" id="UP001521116"/>
    </source>
</evidence>
<comment type="caution">
    <text evidence="3">The sequence shown here is derived from an EMBL/GenBank/DDBJ whole genome shotgun (WGS) entry which is preliminary data.</text>
</comment>
<dbReference type="EMBL" id="JAJVDC020000192">
    <property type="protein sequence ID" value="KAL1619256.1"/>
    <property type="molecule type" value="Genomic_DNA"/>
</dbReference>
<evidence type="ECO:0000256" key="1">
    <source>
        <dbReference type="SAM" id="MobiDB-lite"/>
    </source>
</evidence>
<dbReference type="Proteomes" id="UP001521116">
    <property type="component" value="Unassembled WGS sequence"/>
</dbReference>
<keyword evidence="2" id="KW-0472">Membrane</keyword>
<name>A0ABR3SF15_9PEZI</name>
<protein>
    <submittedName>
        <fullName evidence="3">Uncharacterized protein</fullName>
    </submittedName>
</protein>
<reference evidence="3 4" key="1">
    <citation type="submission" date="2024-02" db="EMBL/GenBank/DDBJ databases">
        <title>De novo assembly and annotation of 12 fungi associated with fruit tree decline syndrome in Ontario, Canada.</title>
        <authorList>
            <person name="Sulman M."/>
            <person name="Ellouze W."/>
            <person name="Ilyukhin E."/>
        </authorList>
    </citation>
    <scope>NUCLEOTIDE SEQUENCE [LARGE SCALE GENOMIC DNA]</scope>
    <source>
        <strain evidence="3 4">M1-105</strain>
    </source>
</reference>